<sequence>MIALLGATGAVGSRVLQALRAHGLEVHAGSRTTGVDMRDTRTLADFFADAQLVVNCAGPSHDTSEHVALAALKAGADHVDAGGDGVRLRAVPAGLVAVFAAGATPGLSGLLPRVLARGFGEVHTLTSYSGVLDRFSPAGAEDFLHGSAEAGAAWRDGARVAQALGRTRDIVLPHLPRPVVALPFLDEENVSVAREISLADGTWYTFVEDGHLLAALDRSPGLEPHDAIRSLCGAASLDVAGRTPYAALYVQIDGPAGTRTAIARADSAAEMTASVTVQAVLAVLRGQVPSGSHTAAEVLDPAVVFELGVVVEDRPIADLVAVEEGAL</sequence>
<dbReference type="RefSeq" id="WP_010694382.1">
    <property type="nucleotide sequence ID" value="NZ_CP061007.1"/>
</dbReference>
<accession>A0A2N3XUM2</accession>
<organism evidence="2 3">
    <name type="scientific">Saccharopolyspora spinosa</name>
    <dbReference type="NCBI Taxonomy" id="60894"/>
    <lineage>
        <taxon>Bacteria</taxon>
        <taxon>Bacillati</taxon>
        <taxon>Actinomycetota</taxon>
        <taxon>Actinomycetes</taxon>
        <taxon>Pseudonocardiales</taxon>
        <taxon>Pseudonocardiaceae</taxon>
        <taxon>Saccharopolyspora</taxon>
    </lineage>
</organism>
<dbReference type="EMBL" id="PJNB01000001">
    <property type="protein sequence ID" value="PKW14321.1"/>
    <property type="molecule type" value="Genomic_DNA"/>
</dbReference>
<feature type="domain" description="NAD-dependent epimerase/dehydratase" evidence="1">
    <location>
        <begin position="3"/>
        <end position="64"/>
    </location>
</feature>
<evidence type="ECO:0000259" key="1">
    <source>
        <dbReference type="Pfam" id="PF01370"/>
    </source>
</evidence>
<evidence type="ECO:0000313" key="3">
    <source>
        <dbReference type="Proteomes" id="UP000233786"/>
    </source>
</evidence>
<dbReference type="Gene3D" id="3.40.50.720">
    <property type="entry name" value="NAD(P)-binding Rossmann-like Domain"/>
    <property type="match status" value="1"/>
</dbReference>
<dbReference type="PANTHER" id="PTHR43781:SF1">
    <property type="entry name" value="SACCHAROPINE DEHYDROGENASE"/>
    <property type="match status" value="1"/>
</dbReference>
<dbReference type="STRING" id="994479.GCA_000194155_02146"/>
<proteinExistence type="predicted"/>
<evidence type="ECO:0000313" key="2">
    <source>
        <dbReference type="EMBL" id="PKW14321.1"/>
    </source>
</evidence>
<dbReference type="Proteomes" id="UP000233786">
    <property type="component" value="Unassembled WGS sequence"/>
</dbReference>
<dbReference type="SUPFAM" id="SSF51735">
    <property type="entry name" value="NAD(P)-binding Rossmann-fold domains"/>
    <property type="match status" value="1"/>
</dbReference>
<gene>
    <name evidence="2" type="ORF">A8926_1928</name>
</gene>
<keyword evidence="3" id="KW-1185">Reference proteome</keyword>
<dbReference type="InterPro" id="IPR001509">
    <property type="entry name" value="Epimerase_deHydtase"/>
</dbReference>
<dbReference type="PANTHER" id="PTHR43781">
    <property type="entry name" value="SACCHAROPINE DEHYDROGENASE"/>
    <property type="match status" value="1"/>
</dbReference>
<dbReference type="Pfam" id="PF01370">
    <property type="entry name" value="Epimerase"/>
    <property type="match status" value="1"/>
</dbReference>
<protein>
    <submittedName>
        <fullName evidence="2">RmlD substrate binding domain-containing protein</fullName>
    </submittedName>
</protein>
<dbReference type="AlphaFoldDB" id="A0A2N3XUM2"/>
<dbReference type="OrthoDB" id="4414717at2"/>
<name>A0A2N3XUM2_SACSN</name>
<comment type="caution">
    <text evidence="2">The sequence shown here is derived from an EMBL/GenBank/DDBJ whole genome shotgun (WGS) entry which is preliminary data.</text>
</comment>
<dbReference type="InterPro" id="IPR036291">
    <property type="entry name" value="NAD(P)-bd_dom_sf"/>
</dbReference>
<reference evidence="2" key="1">
    <citation type="submission" date="2017-12" db="EMBL/GenBank/DDBJ databases">
        <title>Sequencing the genomes of 1000 Actinobacteria strains.</title>
        <authorList>
            <person name="Klenk H.-P."/>
        </authorList>
    </citation>
    <scope>NUCLEOTIDE SEQUENCE [LARGE SCALE GENOMIC DNA]</scope>
    <source>
        <strain evidence="2">DSM 44228</strain>
    </source>
</reference>